<keyword evidence="1" id="KW-1133">Transmembrane helix</keyword>
<comment type="caution">
    <text evidence="2">The sequence shown here is derived from an EMBL/GenBank/DDBJ whole genome shotgun (WGS) entry which is preliminary data.</text>
</comment>
<dbReference type="NCBIfam" id="TIGR03816">
    <property type="entry name" value="tadE_like_DECH"/>
    <property type="match status" value="1"/>
</dbReference>
<evidence type="ECO:0000313" key="2">
    <source>
        <dbReference type="EMBL" id="EFK55147.1"/>
    </source>
</evidence>
<protein>
    <submittedName>
        <fullName evidence="2">TadE-like protein</fullName>
    </submittedName>
</protein>
<organism evidence="2 3">
    <name type="scientific">Corynebacterium genitalium ATCC 33030</name>
    <dbReference type="NCBI Taxonomy" id="585529"/>
    <lineage>
        <taxon>Bacteria</taxon>
        <taxon>Bacillati</taxon>
        <taxon>Actinomycetota</taxon>
        <taxon>Actinomycetes</taxon>
        <taxon>Mycobacteriales</taxon>
        <taxon>Corynebacteriaceae</taxon>
        <taxon>Corynebacterium</taxon>
    </lineage>
</organism>
<dbReference type="STRING" id="585529.HMPREF0291_10405"/>
<dbReference type="EMBL" id="ACLJ02000001">
    <property type="protein sequence ID" value="EFK55147.1"/>
    <property type="molecule type" value="Genomic_DNA"/>
</dbReference>
<feature type="transmembrane region" description="Helical" evidence="1">
    <location>
        <begin position="12"/>
        <end position="33"/>
    </location>
</feature>
<evidence type="ECO:0000313" key="3">
    <source>
        <dbReference type="Proteomes" id="UP000004208"/>
    </source>
</evidence>
<gene>
    <name evidence="2" type="ORF">HMPREF0291_10405</name>
</gene>
<dbReference type="RefSeq" id="WP_005287163.1">
    <property type="nucleotide sequence ID" value="NZ_CM000961.1"/>
</dbReference>
<sequence length="115" mass="11449">MRTLIDDRGHATILSASIVAAVVSLAMVVAGLVSHTAGTHRAQVAADLAAVAGATALYTGHTASQVCSTAERTASLNDAEVRTCTIDGADVIVTTAVRTAGGARHAEATARAGPL</sequence>
<keyword evidence="1" id="KW-0812">Transmembrane</keyword>
<accession>D7WBB6</accession>
<proteinExistence type="predicted"/>
<keyword evidence="3" id="KW-1185">Reference proteome</keyword>
<dbReference type="Proteomes" id="UP000004208">
    <property type="component" value="Unassembled WGS sequence"/>
</dbReference>
<dbReference type="InterPro" id="IPR021202">
    <property type="entry name" value="Rv3654c-like"/>
</dbReference>
<reference evidence="2" key="1">
    <citation type="submission" date="2010-06" db="EMBL/GenBank/DDBJ databases">
        <authorList>
            <person name="Muzny D."/>
            <person name="Qin X."/>
            <person name="Buhay C."/>
            <person name="Dugan-Rocha S."/>
            <person name="Ding Y."/>
            <person name="Chen G."/>
            <person name="Hawes A."/>
            <person name="Holder M."/>
            <person name="Jhangiani S."/>
            <person name="Johnson A."/>
            <person name="Khan Z."/>
            <person name="Li Z."/>
            <person name="Liu W."/>
            <person name="Liu X."/>
            <person name="Perez L."/>
            <person name="Shen H."/>
            <person name="Wang Q."/>
            <person name="Watt J."/>
            <person name="Xi L."/>
            <person name="Xin Y."/>
            <person name="Zhou J."/>
            <person name="Deng J."/>
            <person name="Jiang H."/>
            <person name="Liu Y."/>
            <person name="Qu J."/>
            <person name="Song X.-Z."/>
            <person name="Zhang L."/>
            <person name="Villasana D."/>
            <person name="Johnson A."/>
            <person name="Liu J."/>
            <person name="Liyanage D."/>
            <person name="Lorensuhewa L."/>
            <person name="Robinson T."/>
            <person name="Song A."/>
            <person name="Song B.-B."/>
            <person name="Dinh H."/>
            <person name="Thornton R."/>
            <person name="Coyle M."/>
            <person name="Francisco L."/>
            <person name="Jackson L."/>
            <person name="Javaid M."/>
            <person name="Korchina V."/>
            <person name="Kovar C."/>
            <person name="Mata R."/>
            <person name="Mathew T."/>
            <person name="Ngo R."/>
            <person name="Nguyen L."/>
            <person name="Nguyen N."/>
            <person name="Okwuonu G."/>
            <person name="Ongeri F."/>
            <person name="Pham C."/>
            <person name="Simmons D."/>
            <person name="Wilczek-Boney K."/>
            <person name="Hale W."/>
            <person name="Jakkamsetti A."/>
            <person name="Pham P."/>
            <person name="Ruth R."/>
            <person name="San Lucas F."/>
            <person name="Warren J."/>
            <person name="Zhang J."/>
            <person name="Zhao Z."/>
            <person name="Zhou C."/>
            <person name="Zhu D."/>
            <person name="Lee S."/>
            <person name="Bess C."/>
            <person name="Blankenburg K."/>
            <person name="Forbes L."/>
            <person name="Fu Q."/>
            <person name="Gubbala S."/>
            <person name="Hirani K."/>
            <person name="Jayaseelan J.C."/>
            <person name="Lara F."/>
            <person name="Munidasa M."/>
            <person name="Palculict T."/>
            <person name="Patil S."/>
            <person name="Pu L.-L."/>
            <person name="Saada N."/>
            <person name="Tang L."/>
            <person name="Weissenberger G."/>
            <person name="Zhu Y."/>
            <person name="Hemphill L."/>
            <person name="Shang Y."/>
            <person name="Youmans B."/>
            <person name="Ayvaz T."/>
            <person name="Ross M."/>
            <person name="Santibanez J."/>
            <person name="Aqrawi P."/>
            <person name="Gross S."/>
            <person name="Joshi V."/>
            <person name="Fowler G."/>
            <person name="Nazareth L."/>
            <person name="Reid J."/>
            <person name="Worley K."/>
            <person name="Petrosino J."/>
            <person name="Highlander S."/>
            <person name="Gibbs R."/>
        </authorList>
    </citation>
    <scope>NUCLEOTIDE SEQUENCE [LARGE SCALE GENOMIC DNA]</scope>
    <source>
        <strain evidence="2">ATCC 33030</strain>
    </source>
</reference>
<keyword evidence="1" id="KW-0472">Membrane</keyword>
<dbReference type="HOGENOM" id="CLU_104210_4_0_11"/>
<dbReference type="eggNOG" id="ENOG5033B4F">
    <property type="taxonomic scope" value="Bacteria"/>
</dbReference>
<dbReference type="AlphaFoldDB" id="D7WBB6"/>
<evidence type="ECO:0000256" key="1">
    <source>
        <dbReference type="SAM" id="Phobius"/>
    </source>
</evidence>
<name>D7WBB6_9CORY</name>